<evidence type="ECO:0000313" key="1">
    <source>
        <dbReference type="EMBL" id="QJA52102.1"/>
    </source>
</evidence>
<organism evidence="1">
    <name type="scientific">viral metagenome</name>
    <dbReference type="NCBI Taxonomy" id="1070528"/>
    <lineage>
        <taxon>unclassified sequences</taxon>
        <taxon>metagenomes</taxon>
        <taxon>organismal metagenomes</taxon>
    </lineage>
</organism>
<gene>
    <name evidence="1" type="ORF">TM448A02481_0009</name>
    <name evidence="2" type="ORF">TM448B00155_0001</name>
</gene>
<evidence type="ECO:0000313" key="2">
    <source>
        <dbReference type="EMBL" id="QJH93885.1"/>
    </source>
</evidence>
<name>A0A6H1ZXA9_9ZZZZ</name>
<reference evidence="1" key="1">
    <citation type="submission" date="2020-03" db="EMBL/GenBank/DDBJ databases">
        <title>The deep terrestrial virosphere.</title>
        <authorList>
            <person name="Holmfeldt K."/>
            <person name="Nilsson E."/>
            <person name="Simone D."/>
            <person name="Lopez-Fernandez M."/>
            <person name="Wu X."/>
            <person name="de Brujin I."/>
            <person name="Lundin D."/>
            <person name="Andersson A."/>
            <person name="Bertilsson S."/>
            <person name="Dopson M."/>
        </authorList>
    </citation>
    <scope>NUCLEOTIDE SEQUENCE</scope>
    <source>
        <strain evidence="1">TM448A02481</strain>
        <strain evidence="2">TM448B00155</strain>
    </source>
</reference>
<proteinExistence type="predicted"/>
<sequence length="170" mass="19189">MTREDIDEAKAKIMNVLQSYPVGSPFDRLELMLRLVSRHQCCFRDAERELIEEGEMERVPGVRRSDQVRLPVPRAVVEIGGGMKEKEIEGIRMVARVGGPWKRRAVGMKCRTCMWFAPRAVMKPRSEGASEFAAEGLVGRCRRHAPALGGYPAVFSSDWCGDHKLDEEKS</sequence>
<protein>
    <submittedName>
        <fullName evidence="1">Uncharacterized protein</fullName>
    </submittedName>
</protein>
<dbReference type="EMBL" id="MT144593">
    <property type="protein sequence ID" value="QJH93885.1"/>
    <property type="molecule type" value="Genomic_DNA"/>
</dbReference>
<accession>A0A6H1ZXA9</accession>
<dbReference type="EMBL" id="MT144312">
    <property type="protein sequence ID" value="QJA52102.1"/>
    <property type="molecule type" value="Genomic_DNA"/>
</dbReference>
<dbReference type="AlphaFoldDB" id="A0A6H1ZXA9"/>